<evidence type="ECO:0000256" key="1">
    <source>
        <dbReference type="ARBA" id="ARBA00003863"/>
    </source>
</evidence>
<name>A0A6N8F3P4_PAEMA</name>
<keyword evidence="3" id="KW-0238">DNA-binding</keyword>
<dbReference type="InterPro" id="IPR018126">
    <property type="entry name" value="SASP_alpha/beta-type_CS"/>
</dbReference>
<dbReference type="GO" id="GO:0003690">
    <property type="term" value="F:double-stranded DNA binding"/>
    <property type="evidence" value="ECO:0007669"/>
    <property type="project" value="InterPro"/>
</dbReference>
<accession>A0A6N8F3P4</accession>
<dbReference type="Proteomes" id="UP000442469">
    <property type="component" value="Unassembled WGS sequence"/>
</dbReference>
<organism evidence="4 5">
    <name type="scientific">Paenibacillus macerans</name>
    <name type="common">Bacillus macerans</name>
    <dbReference type="NCBI Taxonomy" id="44252"/>
    <lineage>
        <taxon>Bacteria</taxon>
        <taxon>Bacillati</taxon>
        <taxon>Bacillota</taxon>
        <taxon>Bacilli</taxon>
        <taxon>Bacillales</taxon>
        <taxon>Paenibacillaceae</taxon>
        <taxon>Paenibacillus</taxon>
    </lineage>
</organism>
<dbReference type="GO" id="GO:0006265">
    <property type="term" value="P:DNA topological change"/>
    <property type="evidence" value="ECO:0007669"/>
    <property type="project" value="InterPro"/>
</dbReference>
<evidence type="ECO:0000313" key="5">
    <source>
        <dbReference type="Proteomes" id="UP000442469"/>
    </source>
</evidence>
<dbReference type="PANTHER" id="PTHR36107:SF1">
    <property type="entry name" value="SMALL, ACID-SOLUBLE SPORE PROTEIN A"/>
    <property type="match status" value="1"/>
</dbReference>
<comment type="caution">
    <text evidence="4">The sequence shown here is derived from an EMBL/GenBank/DDBJ whole genome shotgun (WGS) entry which is preliminary data.</text>
</comment>
<gene>
    <name evidence="4" type="ORF">GNQ08_24155</name>
</gene>
<evidence type="ECO:0000313" key="4">
    <source>
        <dbReference type="EMBL" id="MUG25463.1"/>
    </source>
</evidence>
<comment type="similarity">
    <text evidence="2">Belongs to the alpha/beta-type SASP family.</text>
</comment>
<protein>
    <submittedName>
        <fullName evidence="4">Small, acid-soluble spore protein, alpha/beta type</fullName>
    </submittedName>
</protein>
<dbReference type="InterPro" id="IPR038300">
    <property type="entry name" value="SASP_sf_alpha/beta"/>
</dbReference>
<dbReference type="Pfam" id="PF00269">
    <property type="entry name" value="SASP"/>
    <property type="match status" value="1"/>
</dbReference>
<dbReference type="InterPro" id="IPR050847">
    <property type="entry name" value="SASP_DNA-binding"/>
</dbReference>
<dbReference type="PROSITE" id="PS00304">
    <property type="entry name" value="SASP_1"/>
    <property type="match status" value="1"/>
</dbReference>
<dbReference type="Gene3D" id="6.10.10.80">
    <property type="entry name" value="Small, acid-soluble spore protein, alpha/beta type-like"/>
    <property type="match status" value="1"/>
</dbReference>
<dbReference type="InterPro" id="IPR001448">
    <property type="entry name" value="SASP_alpha/beta-type"/>
</dbReference>
<sequence>MAQNNNSSNDLVVRQASGALDQMKYEIAQELGISFPQDGYAGNLTSYENGSIGGFITKRLVTIAEQQLAGQAGQTGQFR</sequence>
<dbReference type="RefSeq" id="WP_155621072.1">
    <property type="nucleotide sequence ID" value="NZ_CP086393.1"/>
</dbReference>
<dbReference type="PANTHER" id="PTHR36107">
    <property type="entry name" value="SMALL, ACID-SOLUBLE SPORE PROTEIN A"/>
    <property type="match status" value="1"/>
</dbReference>
<proteinExistence type="inferred from homology"/>
<dbReference type="AlphaFoldDB" id="A0A6N8F3P4"/>
<reference evidence="4 5" key="1">
    <citation type="submission" date="2019-11" db="EMBL/GenBank/DDBJ databases">
        <title>Draft genome sequences of five Paenibacillus species of dairy origin.</title>
        <authorList>
            <person name="Olajide A.M."/>
            <person name="Chen S."/>
            <person name="Lapointe G."/>
        </authorList>
    </citation>
    <scope>NUCLEOTIDE SEQUENCE [LARGE SCALE GENOMIC DNA]</scope>
    <source>
        <strain evidence="4 5">3CT49</strain>
    </source>
</reference>
<evidence type="ECO:0000256" key="3">
    <source>
        <dbReference type="ARBA" id="ARBA00023125"/>
    </source>
</evidence>
<evidence type="ECO:0000256" key="2">
    <source>
        <dbReference type="ARBA" id="ARBA00005442"/>
    </source>
</evidence>
<comment type="function">
    <text evidence="1">SASP are bound to spore DNA. They are double-stranded DNA-binding proteins that cause DNA to change to an a-like conformation. They protect the DNA backbone from chemical and enzymatic cleavage and are thus involved in dormant spore's high resistance to UV light.</text>
</comment>
<dbReference type="EMBL" id="WNZZ01000025">
    <property type="protein sequence ID" value="MUG25463.1"/>
    <property type="molecule type" value="Genomic_DNA"/>
</dbReference>